<feature type="chain" id="PRO_5032393875" evidence="6">
    <location>
        <begin position="25"/>
        <end position="753"/>
    </location>
</feature>
<dbReference type="InterPro" id="IPR017896">
    <property type="entry name" value="4Fe4S_Fe-S-bd"/>
</dbReference>
<dbReference type="SUPFAM" id="SSF54862">
    <property type="entry name" value="4Fe-4S ferredoxins"/>
    <property type="match status" value="1"/>
</dbReference>
<evidence type="ECO:0000256" key="3">
    <source>
        <dbReference type="ARBA" id="ARBA00023136"/>
    </source>
</evidence>
<keyword evidence="5" id="KW-1133">Transmembrane helix</keyword>
<feature type="domain" description="4Fe-4S ferredoxin-type" evidence="7">
    <location>
        <begin position="662"/>
        <end position="692"/>
    </location>
</feature>
<dbReference type="GO" id="GO:0005886">
    <property type="term" value="C:plasma membrane"/>
    <property type="evidence" value="ECO:0007669"/>
    <property type="project" value="UniProtKB-SubCell"/>
</dbReference>
<feature type="compositionally biased region" description="Low complexity" evidence="4">
    <location>
        <begin position="402"/>
        <end position="422"/>
    </location>
</feature>
<gene>
    <name evidence="8" type="ORF">INQ41_05870</name>
</gene>
<dbReference type="PIRSF" id="PIRSF036354">
    <property type="entry name" value="NosR"/>
    <property type="match status" value="1"/>
</dbReference>
<dbReference type="InterPro" id="IPR052378">
    <property type="entry name" value="NosR_regulator"/>
</dbReference>
<proteinExistence type="predicted"/>
<keyword evidence="3 5" id="KW-0472">Membrane</keyword>
<evidence type="ECO:0000256" key="2">
    <source>
        <dbReference type="ARBA" id="ARBA00022475"/>
    </source>
</evidence>
<name>A0A7S6ZT38_9GAMM</name>
<feature type="transmembrane region" description="Helical" evidence="5">
    <location>
        <begin position="518"/>
        <end position="538"/>
    </location>
</feature>
<evidence type="ECO:0000313" key="8">
    <source>
        <dbReference type="EMBL" id="QOW20538.1"/>
    </source>
</evidence>
<dbReference type="Pfam" id="PF12801">
    <property type="entry name" value="Fer4_5"/>
    <property type="match status" value="2"/>
</dbReference>
<dbReference type="GO" id="GO:0003677">
    <property type="term" value="F:DNA binding"/>
    <property type="evidence" value="ECO:0007669"/>
    <property type="project" value="InterPro"/>
</dbReference>
<dbReference type="PANTHER" id="PTHR30224:SF4">
    <property type="entry name" value="ELECTRON TRANSPORT PROTEIN YCCM-RELATED"/>
    <property type="match status" value="1"/>
</dbReference>
<evidence type="ECO:0000256" key="4">
    <source>
        <dbReference type="SAM" id="MobiDB-lite"/>
    </source>
</evidence>
<feature type="signal peptide" evidence="6">
    <location>
        <begin position="1"/>
        <end position="24"/>
    </location>
</feature>
<evidence type="ECO:0000259" key="7">
    <source>
        <dbReference type="PROSITE" id="PS51379"/>
    </source>
</evidence>
<keyword evidence="9" id="KW-1185">Reference proteome</keyword>
<evidence type="ECO:0000256" key="1">
    <source>
        <dbReference type="ARBA" id="ARBA00004236"/>
    </source>
</evidence>
<dbReference type="KEGG" id="lcic:INQ41_05870"/>
<dbReference type="RefSeq" id="WP_193986977.1">
    <property type="nucleotide sequence ID" value="NZ_CP063656.1"/>
</dbReference>
<dbReference type="InterPro" id="IPR007329">
    <property type="entry name" value="FMN-bd"/>
</dbReference>
<keyword evidence="5" id="KW-0812">Transmembrane</keyword>
<keyword evidence="6" id="KW-0732">Signal</keyword>
<evidence type="ECO:0000256" key="5">
    <source>
        <dbReference type="SAM" id="Phobius"/>
    </source>
</evidence>
<dbReference type="Pfam" id="PF04205">
    <property type="entry name" value="FMN_bind"/>
    <property type="match status" value="1"/>
</dbReference>
<dbReference type="InterPro" id="IPR011399">
    <property type="entry name" value="NosR"/>
</dbReference>
<dbReference type="GO" id="GO:0010181">
    <property type="term" value="F:FMN binding"/>
    <property type="evidence" value="ECO:0007669"/>
    <property type="project" value="InterPro"/>
</dbReference>
<evidence type="ECO:0000313" key="9">
    <source>
        <dbReference type="Proteomes" id="UP000594059"/>
    </source>
</evidence>
<comment type="subcellular location">
    <subcellularLocation>
        <location evidence="1">Cell membrane</location>
    </subcellularLocation>
</comment>
<dbReference type="PROSITE" id="PS51379">
    <property type="entry name" value="4FE4S_FER_2"/>
    <property type="match status" value="1"/>
</dbReference>
<dbReference type="PANTHER" id="PTHR30224">
    <property type="entry name" value="ELECTRON TRANSPORT PROTEIN"/>
    <property type="match status" value="1"/>
</dbReference>
<keyword evidence="2" id="KW-1003">Cell membrane</keyword>
<dbReference type="Proteomes" id="UP000594059">
    <property type="component" value="Chromosome"/>
</dbReference>
<feature type="transmembrane region" description="Helical" evidence="5">
    <location>
        <begin position="584"/>
        <end position="601"/>
    </location>
</feature>
<accession>A0A7S6ZT38</accession>
<dbReference type="EMBL" id="CP063656">
    <property type="protein sequence ID" value="QOW20538.1"/>
    <property type="molecule type" value="Genomic_DNA"/>
</dbReference>
<feature type="transmembrane region" description="Helical" evidence="5">
    <location>
        <begin position="621"/>
        <end position="638"/>
    </location>
</feature>
<dbReference type="SMART" id="SM00900">
    <property type="entry name" value="FMN_bind"/>
    <property type="match status" value="1"/>
</dbReference>
<dbReference type="AlphaFoldDB" id="A0A7S6ZT38"/>
<feature type="transmembrane region" description="Helical" evidence="5">
    <location>
        <begin position="479"/>
        <end position="506"/>
    </location>
</feature>
<evidence type="ECO:0000256" key="6">
    <source>
        <dbReference type="SAM" id="SignalP"/>
    </source>
</evidence>
<reference evidence="8 9" key="1">
    <citation type="submission" date="2020-10" db="EMBL/GenBank/DDBJ databases">
        <title>complete genome sequencing of Lysobacter sp. H21R20.</title>
        <authorList>
            <person name="Bae J.-W."/>
            <person name="Lee S.-Y."/>
        </authorList>
    </citation>
    <scope>NUCLEOTIDE SEQUENCE [LARGE SCALE GENOMIC DNA]</scope>
    <source>
        <strain evidence="8 9">H21R20</strain>
    </source>
</reference>
<feature type="region of interest" description="Disordered" evidence="4">
    <location>
        <begin position="402"/>
        <end position="424"/>
    </location>
</feature>
<organism evidence="8 9">
    <name type="scientific">Novilysobacter ciconiae</name>
    <dbReference type="NCBI Taxonomy" id="2781022"/>
    <lineage>
        <taxon>Bacteria</taxon>
        <taxon>Pseudomonadati</taxon>
        <taxon>Pseudomonadota</taxon>
        <taxon>Gammaproteobacteria</taxon>
        <taxon>Lysobacterales</taxon>
        <taxon>Lysobacteraceae</taxon>
        <taxon>Novilysobacter</taxon>
    </lineage>
</organism>
<feature type="transmembrane region" description="Helical" evidence="5">
    <location>
        <begin position="444"/>
        <end position="467"/>
    </location>
</feature>
<dbReference type="GO" id="GO:0045893">
    <property type="term" value="P:positive regulation of DNA-templated transcription"/>
    <property type="evidence" value="ECO:0007669"/>
    <property type="project" value="InterPro"/>
</dbReference>
<protein>
    <submittedName>
        <fullName evidence="8">Regulatory protein NosR</fullName>
    </submittedName>
</protein>
<sequence length="753" mass="82016">MSWSWSVVLALVLLAAAPWFPASAQPATFDTFASQVSPGEVVPGADRFGPTQQSPPVAQVFRGDQLVGYAYLNSQYVNADGYSSKPIHIMVGLDTAGTIVGIKMVAHSEPIVLIGIPEKRVIDYMSAFIGYNPLKAAADGSGPPKVNLVSGATVTALVMGESITRSAVRVARLLGLGGEGGAVNQAAGRSIDTGAGEIASWQGLLEEGGVKHLHLTVGDVNRKFLEGGDPAAARFPQAGGDNDPFIDLYVALVSQPAIGRSLLGESEYASMQQMLSPDQQAILVAGDGIYSFKGSGYVRGGIFDRIELVQGAETIRFRDQFHRRVGAIAADGAPPLKEIGIFVIPEGSEFDPAAPWRLQLLVQRSTGALTKVFESFDLPYTIPARYTQSAAPAPGEGAATAAVAAGASAPGAQPGQTGPADASQWMVDEDDDDPLWKRVWQSKVIAIAMLGIMLGVLTLIFFFQDALVKHEKLFDRVRLAYLATTLFWLGWVAQAQLSVVNVLTFASSLRSGFNWSSFLIDPLIFILWCSVAVSLLFWGRGAFCGWLCPFGALQELSNRIAKALKVPQLKIPWAIHERLWPIKYIIFLALFAVSLGSLAFAEQLAEVEPFKTAIILHFLREWWFVLFAVSLIVAGLFVERFFCRYMCPLGAALAIPGRMRMFNWLKRYRECGNPCMRCFKECPVEAIHPEGHINPNECIQCLHCQVLYHSEQKCPVKIQRRLKREKREAFAQRIPIAVLPDKDGPEPQPDPAS</sequence>